<protein>
    <recommendedName>
        <fullName evidence="3">Acylneuraminate cytidylyltransferase family protein</fullName>
    </recommendedName>
</protein>
<dbReference type="CDD" id="cd02513">
    <property type="entry name" value="CMP-NeuAc_Synthase"/>
    <property type="match status" value="1"/>
</dbReference>
<sequence>MNSSPSSLQIAAFVPMRHNSERVVGKNYRLFAGRPLYHHIITTLLNCPQISLVCIDTDSPMIMEDAAAQFPSVKVLERPEHLRDGAIPMNEVLLNSVAQVPADLYLQTHSTNPLLRAETISQAIEQFLGQSEHDSLFGVTQLQTRLYDATGRAMNHDPEVLLRTQDLTPVYEENSNLYLFTKQILQERRNRIGYKPMMFAIDRQEAWDIDEEIDFRVAEFLYTVQQTSA</sequence>
<gene>
    <name evidence="1" type="ORF">OXH18_17575</name>
</gene>
<dbReference type="EMBL" id="CP113797">
    <property type="protein sequence ID" value="WAL58973.1"/>
    <property type="molecule type" value="Genomic_DNA"/>
</dbReference>
<dbReference type="InterPro" id="IPR003329">
    <property type="entry name" value="Cytidylyl_trans"/>
</dbReference>
<evidence type="ECO:0008006" key="3">
    <source>
        <dbReference type="Google" id="ProtNLM"/>
    </source>
</evidence>
<accession>A0A9E8ZCP2</accession>
<dbReference type="KEGG" id="tsin:OXH18_17575"/>
<organism evidence="1 2">
    <name type="scientific">Thermocoleostomius sinensis A174</name>
    <dbReference type="NCBI Taxonomy" id="2016057"/>
    <lineage>
        <taxon>Bacteria</taxon>
        <taxon>Bacillati</taxon>
        <taxon>Cyanobacteriota</taxon>
        <taxon>Cyanophyceae</taxon>
        <taxon>Oculatellales</taxon>
        <taxon>Oculatellaceae</taxon>
        <taxon>Thermocoleostomius</taxon>
    </lineage>
</organism>
<dbReference type="InterPro" id="IPR050793">
    <property type="entry name" value="CMP-NeuNAc_synthase"/>
</dbReference>
<keyword evidence="2" id="KW-1185">Reference proteome</keyword>
<dbReference type="RefSeq" id="WP_268608441.1">
    <property type="nucleotide sequence ID" value="NZ_CP113797.1"/>
</dbReference>
<evidence type="ECO:0000313" key="1">
    <source>
        <dbReference type="EMBL" id="WAL58973.1"/>
    </source>
</evidence>
<dbReference type="PANTHER" id="PTHR21485:SF6">
    <property type="entry name" value="N-ACYLNEURAMINATE CYTIDYLYLTRANSFERASE-RELATED"/>
    <property type="match status" value="1"/>
</dbReference>
<dbReference type="SUPFAM" id="SSF53448">
    <property type="entry name" value="Nucleotide-diphospho-sugar transferases"/>
    <property type="match status" value="1"/>
</dbReference>
<dbReference type="Gene3D" id="3.90.550.10">
    <property type="entry name" value="Spore Coat Polysaccharide Biosynthesis Protein SpsA, Chain A"/>
    <property type="match status" value="1"/>
</dbReference>
<reference evidence="1" key="1">
    <citation type="submission" date="2022-12" db="EMBL/GenBank/DDBJ databases">
        <title>Polyphasic identification of a Novel Hot-Spring Cyanobacterium Ocullathermofonsia sinensis gen nov. sp. nov. and Genomic Insights on its Adaptations to the Thermal Habitat.</title>
        <authorList>
            <person name="Daroch M."/>
            <person name="Tang J."/>
            <person name="Jiang Y."/>
        </authorList>
    </citation>
    <scope>NUCLEOTIDE SEQUENCE</scope>
    <source>
        <strain evidence="1">PKUAC-SCTA174</strain>
    </source>
</reference>
<dbReference type="GO" id="GO:0008781">
    <property type="term" value="F:N-acylneuraminate cytidylyltransferase activity"/>
    <property type="evidence" value="ECO:0007669"/>
    <property type="project" value="TreeGrafter"/>
</dbReference>
<dbReference type="InterPro" id="IPR029044">
    <property type="entry name" value="Nucleotide-diphossugar_trans"/>
</dbReference>
<name>A0A9E8ZCP2_9CYAN</name>
<dbReference type="Pfam" id="PF02348">
    <property type="entry name" value="CTP_transf_3"/>
    <property type="match status" value="1"/>
</dbReference>
<dbReference type="PANTHER" id="PTHR21485">
    <property type="entry name" value="HAD SUPERFAMILY MEMBERS CMAS AND KDSC"/>
    <property type="match status" value="1"/>
</dbReference>
<evidence type="ECO:0000313" key="2">
    <source>
        <dbReference type="Proteomes" id="UP001163152"/>
    </source>
</evidence>
<proteinExistence type="predicted"/>
<dbReference type="AlphaFoldDB" id="A0A9E8ZCP2"/>
<dbReference type="Proteomes" id="UP001163152">
    <property type="component" value="Chromosome"/>
</dbReference>